<proteinExistence type="inferred from homology"/>
<name>A0ABD5U3D7_9EURY</name>
<feature type="domain" description="Bacterial type II secretion system protein E" evidence="3">
    <location>
        <begin position="355"/>
        <end position="548"/>
    </location>
</feature>
<dbReference type="PANTHER" id="PTHR30486:SF6">
    <property type="entry name" value="TYPE IV PILUS RETRACTATION ATPASE PILT"/>
    <property type="match status" value="1"/>
</dbReference>
<protein>
    <submittedName>
        <fullName evidence="4">ATPase, T2SS/T4P/T4SS family</fullName>
    </submittedName>
</protein>
<dbReference type="RefSeq" id="WP_379697959.1">
    <property type="nucleotide sequence ID" value="NZ_JBHSXH010000015.1"/>
</dbReference>
<dbReference type="InterPro" id="IPR027417">
    <property type="entry name" value="P-loop_NTPase"/>
</dbReference>
<accession>A0ABD5U3D7</accession>
<comment type="similarity">
    <text evidence="1">Belongs to the GSP E family.</text>
</comment>
<evidence type="ECO:0000313" key="4">
    <source>
        <dbReference type="EMBL" id="MFC6826401.1"/>
    </source>
</evidence>
<dbReference type="SUPFAM" id="SSF52540">
    <property type="entry name" value="P-loop containing nucleoside triphosphate hydrolases"/>
    <property type="match status" value="1"/>
</dbReference>
<evidence type="ECO:0000256" key="2">
    <source>
        <dbReference type="SAM" id="MobiDB-lite"/>
    </source>
</evidence>
<dbReference type="Pfam" id="PF00437">
    <property type="entry name" value="T2SSE"/>
    <property type="match status" value="1"/>
</dbReference>
<dbReference type="AlphaFoldDB" id="A0ABD5U3D7"/>
<reference evidence="4 5" key="1">
    <citation type="journal article" date="2019" name="Int. J. Syst. Evol. Microbiol.">
        <title>The Global Catalogue of Microorganisms (GCM) 10K type strain sequencing project: providing services to taxonomists for standard genome sequencing and annotation.</title>
        <authorList>
            <consortium name="The Broad Institute Genomics Platform"/>
            <consortium name="The Broad Institute Genome Sequencing Center for Infectious Disease"/>
            <person name="Wu L."/>
            <person name="Ma J."/>
        </authorList>
    </citation>
    <scope>NUCLEOTIDE SEQUENCE [LARGE SCALE GENOMIC DNA]</scope>
    <source>
        <strain evidence="4 5">YIM 94188</strain>
    </source>
</reference>
<keyword evidence="5" id="KW-1185">Reference proteome</keyword>
<evidence type="ECO:0000313" key="5">
    <source>
        <dbReference type="Proteomes" id="UP001596408"/>
    </source>
</evidence>
<dbReference type="InterPro" id="IPR050921">
    <property type="entry name" value="T4SS_GSP_E_ATPase"/>
</dbReference>
<dbReference type="PANTHER" id="PTHR30486">
    <property type="entry name" value="TWITCHING MOTILITY PROTEIN PILT"/>
    <property type="match status" value="1"/>
</dbReference>
<dbReference type="InterPro" id="IPR001482">
    <property type="entry name" value="T2SS/T4SS_dom"/>
</dbReference>
<dbReference type="Proteomes" id="UP001596408">
    <property type="component" value="Unassembled WGS sequence"/>
</dbReference>
<gene>
    <name evidence="4" type="ORF">ACFQEV_15565</name>
</gene>
<dbReference type="Gene3D" id="3.40.50.300">
    <property type="entry name" value="P-loop containing nucleotide triphosphate hydrolases"/>
    <property type="match status" value="1"/>
</dbReference>
<comment type="caution">
    <text evidence="4">The sequence shown here is derived from an EMBL/GenBank/DDBJ whole genome shotgun (WGS) entry which is preliminary data.</text>
</comment>
<dbReference type="EMBL" id="JBHSXH010000015">
    <property type="protein sequence ID" value="MFC6826401.1"/>
    <property type="molecule type" value="Genomic_DNA"/>
</dbReference>
<sequence>MPIDFDAGLNLASAVAAGVGAVRSGADSEDDTCRCDPRFETPAGRGRRRRAELVVDADDCPGGGDLASSPDCRATVVGALATRDADVVRTVADGVGRTYEGAAAGLLLAAGRFVERVAFHDESLAARARRDPLGAAREAAGRAGAVGRIVAETGLEEGAARAAGYDEALRPAVGPSVARSRVTLRPPAGASLLGRRELPSGATVRTYETPDGTLYHLTPVAHALDPSATATLESAYDCLARGRVEGGDRAPGRAVRRVADDATPVETLTDVLRRYTRGNGVLDDLFADPRVTDVVASAPVEENPVRVTLDGERVRTNVRLTADGAAALASRFRRASGRAFSRATPALDAAVTRPDGTKVRVAGVTAPASDGIGFAFRAHGDDAWTLPGLVAAGTLPTDAAALLSLAAERGAAALVAGTRGAGKTTLLGSLLWELPAATRLVTVEDTPELPVEALREGGRDVQPLTVELDGSEGSFSPDDALETALRLGDGALVVGEVRGEEAGTLYEAMRVGAHGNAVLGTIHGDSAAAVRERVVSDLGVAESAFGATDLVVTCARDGPQRRVASVEEVRTGADGVRFETLYESGADGLDATGLLERGDSTLAESLAGPTEAYADVLAALDERTAHLGRLAETDRTRPEDVRTAYRRREVN</sequence>
<dbReference type="Gene3D" id="3.30.450.380">
    <property type="match status" value="1"/>
</dbReference>
<evidence type="ECO:0000256" key="1">
    <source>
        <dbReference type="ARBA" id="ARBA00006611"/>
    </source>
</evidence>
<evidence type="ECO:0000259" key="3">
    <source>
        <dbReference type="Pfam" id="PF00437"/>
    </source>
</evidence>
<feature type="region of interest" description="Disordered" evidence="2">
    <location>
        <begin position="629"/>
        <end position="651"/>
    </location>
</feature>
<organism evidence="4 5">
    <name type="scientific">Halopelagius fulvigenes</name>
    <dbReference type="NCBI Taxonomy" id="1198324"/>
    <lineage>
        <taxon>Archaea</taxon>
        <taxon>Methanobacteriati</taxon>
        <taxon>Methanobacteriota</taxon>
        <taxon>Stenosarchaea group</taxon>
        <taxon>Halobacteria</taxon>
        <taxon>Halobacteriales</taxon>
        <taxon>Haloferacaceae</taxon>
    </lineage>
</organism>